<accession>A0ABD0YC48</accession>
<sequence>MALVWFIFIILFIMKPHQSMEINFQTVELGDHAVVSCEIFYHNDITWLKNQPENTPIIVLLAGLINGNDESWERHHTSRLFETYYFSNWTSHPKQSSATQGLVSGLETQNDSSATSSLASPLMPPGSYGLTFIHLYATAVGLGLLGMILAVCITHHKAMTT</sequence>
<keyword evidence="1" id="KW-0472">Membrane</keyword>
<evidence type="ECO:0000313" key="4">
    <source>
        <dbReference type="Proteomes" id="UP001557470"/>
    </source>
</evidence>
<evidence type="ECO:0000313" key="3">
    <source>
        <dbReference type="EMBL" id="KAL1023536.1"/>
    </source>
</evidence>
<comment type="caution">
    <text evidence="3">The sequence shown here is derived from an EMBL/GenBank/DDBJ whole genome shotgun (WGS) entry which is preliminary data.</text>
</comment>
<reference evidence="3 4" key="1">
    <citation type="submission" date="2024-06" db="EMBL/GenBank/DDBJ databases">
        <authorList>
            <person name="Pan Q."/>
            <person name="Wen M."/>
            <person name="Jouanno E."/>
            <person name="Zahm M."/>
            <person name="Klopp C."/>
            <person name="Cabau C."/>
            <person name="Louis A."/>
            <person name="Berthelot C."/>
            <person name="Parey E."/>
            <person name="Roest Crollius H."/>
            <person name="Montfort J."/>
            <person name="Robinson-Rechavi M."/>
            <person name="Bouchez O."/>
            <person name="Lampietro C."/>
            <person name="Lopez Roques C."/>
            <person name="Donnadieu C."/>
            <person name="Postlethwait J."/>
            <person name="Bobe J."/>
            <person name="Verreycken H."/>
            <person name="Guiguen Y."/>
        </authorList>
    </citation>
    <scope>NUCLEOTIDE SEQUENCE [LARGE SCALE GENOMIC DNA]</scope>
    <source>
        <strain evidence="3">Up_M1</strain>
        <tissue evidence="3">Testis</tissue>
    </source>
</reference>
<keyword evidence="2" id="KW-0732">Signal</keyword>
<protein>
    <submittedName>
        <fullName evidence="3">Uncharacterized protein</fullName>
    </submittedName>
</protein>
<feature type="transmembrane region" description="Helical" evidence="1">
    <location>
        <begin position="133"/>
        <end position="153"/>
    </location>
</feature>
<evidence type="ECO:0000256" key="2">
    <source>
        <dbReference type="SAM" id="SignalP"/>
    </source>
</evidence>
<feature type="chain" id="PRO_5044779983" evidence="2">
    <location>
        <begin position="20"/>
        <end position="161"/>
    </location>
</feature>
<organism evidence="3 4">
    <name type="scientific">Umbra pygmaea</name>
    <name type="common">Eastern mudminnow</name>
    <dbReference type="NCBI Taxonomy" id="75934"/>
    <lineage>
        <taxon>Eukaryota</taxon>
        <taxon>Metazoa</taxon>
        <taxon>Chordata</taxon>
        <taxon>Craniata</taxon>
        <taxon>Vertebrata</taxon>
        <taxon>Euteleostomi</taxon>
        <taxon>Actinopterygii</taxon>
        <taxon>Neopterygii</taxon>
        <taxon>Teleostei</taxon>
        <taxon>Protacanthopterygii</taxon>
        <taxon>Esociformes</taxon>
        <taxon>Umbridae</taxon>
        <taxon>Umbra</taxon>
    </lineage>
</organism>
<dbReference type="EMBL" id="JAGEUA010000001">
    <property type="protein sequence ID" value="KAL1023536.1"/>
    <property type="molecule type" value="Genomic_DNA"/>
</dbReference>
<dbReference type="AlphaFoldDB" id="A0ABD0YC48"/>
<keyword evidence="4" id="KW-1185">Reference proteome</keyword>
<proteinExistence type="predicted"/>
<evidence type="ECO:0000256" key="1">
    <source>
        <dbReference type="SAM" id="Phobius"/>
    </source>
</evidence>
<keyword evidence="1" id="KW-0812">Transmembrane</keyword>
<gene>
    <name evidence="3" type="ORF">UPYG_G00042090</name>
</gene>
<feature type="signal peptide" evidence="2">
    <location>
        <begin position="1"/>
        <end position="19"/>
    </location>
</feature>
<dbReference type="Proteomes" id="UP001557470">
    <property type="component" value="Unassembled WGS sequence"/>
</dbReference>
<name>A0ABD0YC48_UMBPY</name>
<keyword evidence="1" id="KW-1133">Transmembrane helix</keyword>